<organism evidence="1 2">
    <name type="scientific">Oncorhynchus mykiss</name>
    <name type="common">Rainbow trout</name>
    <name type="synonym">Salmo gairdneri</name>
    <dbReference type="NCBI Taxonomy" id="8022"/>
    <lineage>
        <taxon>Eukaryota</taxon>
        <taxon>Metazoa</taxon>
        <taxon>Chordata</taxon>
        <taxon>Craniata</taxon>
        <taxon>Vertebrata</taxon>
        <taxon>Euteleostomi</taxon>
        <taxon>Actinopterygii</taxon>
        <taxon>Neopterygii</taxon>
        <taxon>Teleostei</taxon>
        <taxon>Protacanthopterygii</taxon>
        <taxon>Salmoniformes</taxon>
        <taxon>Salmonidae</taxon>
        <taxon>Salmoninae</taxon>
        <taxon>Oncorhynchus</taxon>
    </lineage>
</organism>
<evidence type="ECO:0008006" key="3">
    <source>
        <dbReference type="Google" id="ProtNLM"/>
    </source>
</evidence>
<name>A0A060ZBH1_ONCMY</name>
<dbReference type="EMBL" id="FR942747">
    <property type="protein sequence ID" value="CDQ99049.1"/>
    <property type="molecule type" value="Genomic_DNA"/>
</dbReference>
<proteinExistence type="predicted"/>
<feature type="non-terminal residue" evidence="1">
    <location>
        <position position="65"/>
    </location>
</feature>
<sequence>MVVGVLSLLYKKGEVTDLSNWRPLTMLCVDYKLLAKVLADRLRTALPYVVHEDQTCGVEGRSIRL</sequence>
<gene>
    <name evidence="1" type="ORF">GSONMT00058127001</name>
</gene>
<reference evidence="1" key="2">
    <citation type="submission" date="2014-03" db="EMBL/GenBank/DDBJ databases">
        <authorList>
            <person name="Genoscope - CEA"/>
        </authorList>
    </citation>
    <scope>NUCLEOTIDE SEQUENCE</scope>
</reference>
<reference evidence="1" key="1">
    <citation type="journal article" date="2014" name="Nat. Commun.">
        <title>The rainbow trout genome provides novel insights into evolution after whole-genome duplication in vertebrates.</title>
        <authorList>
            <person name="Berthelot C."/>
            <person name="Brunet F."/>
            <person name="Chalopin D."/>
            <person name="Juanchich A."/>
            <person name="Bernard M."/>
            <person name="Noel B."/>
            <person name="Bento P."/>
            <person name="Da Silva C."/>
            <person name="Labadie K."/>
            <person name="Alberti A."/>
            <person name="Aury J.M."/>
            <person name="Louis A."/>
            <person name="Dehais P."/>
            <person name="Bardou P."/>
            <person name="Montfort J."/>
            <person name="Klopp C."/>
            <person name="Cabau C."/>
            <person name="Gaspin C."/>
            <person name="Thorgaard G.H."/>
            <person name="Boussaha M."/>
            <person name="Quillet E."/>
            <person name="Guyomard R."/>
            <person name="Galiana D."/>
            <person name="Bobe J."/>
            <person name="Volff J.N."/>
            <person name="Genet C."/>
            <person name="Wincker P."/>
            <person name="Jaillon O."/>
            <person name="Roest Crollius H."/>
            <person name="Guiguen Y."/>
        </authorList>
    </citation>
    <scope>NUCLEOTIDE SEQUENCE [LARGE SCALE GENOMIC DNA]</scope>
</reference>
<protein>
    <recommendedName>
        <fullName evidence="3">Reverse transcriptase domain-containing protein</fullName>
    </recommendedName>
</protein>
<dbReference type="PaxDb" id="8022-A0A060ZBH1"/>
<dbReference type="PANTHER" id="PTHR31635">
    <property type="entry name" value="REVERSE TRANSCRIPTASE DOMAIN-CONTAINING PROTEIN-RELATED"/>
    <property type="match status" value="1"/>
</dbReference>
<dbReference type="PANTHER" id="PTHR31635:SF196">
    <property type="entry name" value="REVERSE TRANSCRIPTASE DOMAIN-CONTAINING PROTEIN-RELATED"/>
    <property type="match status" value="1"/>
</dbReference>
<dbReference type="Proteomes" id="UP000193380">
    <property type="component" value="Unassembled WGS sequence"/>
</dbReference>
<dbReference type="STRING" id="8022.A0A060ZBH1"/>
<evidence type="ECO:0000313" key="2">
    <source>
        <dbReference type="Proteomes" id="UP000193380"/>
    </source>
</evidence>
<dbReference type="AlphaFoldDB" id="A0A060ZBH1"/>
<accession>A0A060ZBH1</accession>
<evidence type="ECO:0000313" key="1">
    <source>
        <dbReference type="EMBL" id="CDQ99049.1"/>
    </source>
</evidence>